<dbReference type="InterPro" id="IPR038282">
    <property type="entry name" value="DUF2267_sf"/>
</dbReference>
<evidence type="ECO:0000313" key="2">
    <source>
        <dbReference type="Proteomes" id="UP000199076"/>
    </source>
</evidence>
<dbReference type="STRING" id="660518.SAMN05216218_104266"/>
<accession>A0A1G7JAL2</accession>
<dbReference type="AlphaFoldDB" id="A0A1G7JAL2"/>
<gene>
    <name evidence="1" type="ORF">SAMN05216218_104266</name>
</gene>
<reference evidence="2" key="1">
    <citation type="submission" date="2016-10" db="EMBL/GenBank/DDBJ databases">
        <authorList>
            <person name="Varghese N."/>
            <person name="Submissions S."/>
        </authorList>
    </citation>
    <scope>NUCLEOTIDE SEQUENCE [LARGE SCALE GENOMIC DNA]</scope>
    <source>
        <strain evidence="2">IBRC-M 10760</strain>
    </source>
</reference>
<name>A0A1G7JAL2_9EURY</name>
<keyword evidence="2" id="KW-1185">Reference proteome</keyword>
<sequence>MRTDYDAIMDDFGSRAGIDNMATAERAAIETLLTLGESIPTAEADALGVRLPGALGDAITEHRDTHEERTADEFVVLVADREGIGVSPEDAVIHTRATIATIAAHGGDDELRRVHDHLPESFDPLFETAELAG</sequence>
<dbReference type="OrthoDB" id="234617at2157"/>
<protein>
    <submittedName>
        <fullName evidence="1">Uncharacterized conserved protein, DUF2267 family</fullName>
    </submittedName>
</protein>
<organism evidence="1 2">
    <name type="scientific">Halorientalis regularis</name>
    <dbReference type="NCBI Taxonomy" id="660518"/>
    <lineage>
        <taxon>Archaea</taxon>
        <taxon>Methanobacteriati</taxon>
        <taxon>Methanobacteriota</taxon>
        <taxon>Stenosarchaea group</taxon>
        <taxon>Halobacteria</taxon>
        <taxon>Halobacteriales</taxon>
        <taxon>Haloarculaceae</taxon>
        <taxon>Halorientalis</taxon>
    </lineage>
</organism>
<dbReference type="InterPro" id="IPR018727">
    <property type="entry name" value="DUF2267"/>
</dbReference>
<dbReference type="Pfam" id="PF10025">
    <property type="entry name" value="DUF2267"/>
    <property type="match status" value="1"/>
</dbReference>
<dbReference type="Proteomes" id="UP000199076">
    <property type="component" value="Unassembled WGS sequence"/>
</dbReference>
<dbReference type="EMBL" id="FNBK01000004">
    <property type="protein sequence ID" value="SDF21918.1"/>
    <property type="molecule type" value="Genomic_DNA"/>
</dbReference>
<dbReference type="Gene3D" id="1.10.490.110">
    <property type="entry name" value="Uncharacterized conserved protein DUF2267"/>
    <property type="match status" value="1"/>
</dbReference>
<proteinExistence type="predicted"/>
<dbReference type="RefSeq" id="WP_092690020.1">
    <property type="nucleotide sequence ID" value="NZ_FNBK01000004.1"/>
</dbReference>
<evidence type="ECO:0000313" key="1">
    <source>
        <dbReference type="EMBL" id="SDF21918.1"/>
    </source>
</evidence>